<dbReference type="Pfam" id="PF08560">
    <property type="entry name" value="DUF1757"/>
    <property type="match status" value="1"/>
</dbReference>
<dbReference type="Proteomes" id="UP000193144">
    <property type="component" value="Unassembled WGS sequence"/>
</dbReference>
<dbReference type="AlphaFoldDB" id="A0A1Y1ZN11"/>
<evidence type="ECO:0000313" key="1">
    <source>
        <dbReference type="EMBL" id="ORY11626.1"/>
    </source>
</evidence>
<organism evidence="1 2">
    <name type="scientific">Clohesyomyces aquaticus</name>
    <dbReference type="NCBI Taxonomy" id="1231657"/>
    <lineage>
        <taxon>Eukaryota</taxon>
        <taxon>Fungi</taxon>
        <taxon>Dikarya</taxon>
        <taxon>Ascomycota</taxon>
        <taxon>Pezizomycotina</taxon>
        <taxon>Dothideomycetes</taxon>
        <taxon>Pleosporomycetidae</taxon>
        <taxon>Pleosporales</taxon>
        <taxon>Lindgomycetaceae</taxon>
        <taxon>Clohesyomyces</taxon>
    </lineage>
</organism>
<feature type="non-terminal residue" evidence="1">
    <location>
        <position position="150"/>
    </location>
</feature>
<proteinExistence type="predicted"/>
<protein>
    <submittedName>
        <fullName evidence="1">Uncharacterized protein</fullName>
    </submittedName>
</protein>
<name>A0A1Y1ZN11_9PLEO</name>
<evidence type="ECO:0000313" key="2">
    <source>
        <dbReference type="Proteomes" id="UP000193144"/>
    </source>
</evidence>
<keyword evidence="2" id="KW-1185">Reference proteome</keyword>
<dbReference type="PANTHER" id="PTHR38636:SF1">
    <property type="entry name" value="CHLORIDE CHANNEL PROTEIN CLC-D"/>
    <property type="match status" value="1"/>
</dbReference>
<gene>
    <name evidence="1" type="ORF">BCR34DRAFT_450070</name>
</gene>
<dbReference type="EMBL" id="MCFA01000059">
    <property type="protein sequence ID" value="ORY11626.1"/>
    <property type="molecule type" value="Genomic_DNA"/>
</dbReference>
<dbReference type="PANTHER" id="PTHR38636">
    <property type="entry name" value="PROTEIN CBG20488"/>
    <property type="match status" value="1"/>
</dbReference>
<reference evidence="1 2" key="1">
    <citation type="submission" date="2016-07" db="EMBL/GenBank/DDBJ databases">
        <title>Pervasive Adenine N6-methylation of Active Genes in Fungi.</title>
        <authorList>
            <consortium name="DOE Joint Genome Institute"/>
            <person name="Mondo S.J."/>
            <person name="Dannebaum R.O."/>
            <person name="Kuo R.C."/>
            <person name="Labutti K."/>
            <person name="Haridas S."/>
            <person name="Kuo A."/>
            <person name="Salamov A."/>
            <person name="Ahrendt S.R."/>
            <person name="Lipzen A."/>
            <person name="Sullivan W."/>
            <person name="Andreopoulos W.B."/>
            <person name="Clum A."/>
            <person name="Lindquist E."/>
            <person name="Daum C."/>
            <person name="Ramamoorthy G.K."/>
            <person name="Gryganskyi A."/>
            <person name="Culley D."/>
            <person name="Magnuson J.K."/>
            <person name="James T.Y."/>
            <person name="O'Malley M.A."/>
            <person name="Stajich J.E."/>
            <person name="Spatafora J.W."/>
            <person name="Visel A."/>
            <person name="Grigoriev I.V."/>
        </authorList>
    </citation>
    <scope>NUCLEOTIDE SEQUENCE [LARGE SCALE GENOMIC DNA]</scope>
    <source>
        <strain evidence="1 2">CBS 115471</strain>
    </source>
</reference>
<sequence>MSWLFPHPPYAEDQPLSHQILYFHTIRSGAMMGAIIAQITAPSMAVVERYRHNTQITRSTLGPRLFTHSARGIFIGSIFAAVATWGRMRAKEEIEWQDRAWRVIENTGQVDMDRWTLVGAALGSSAGLWGARQGKTMSMGKAALGGAGVG</sequence>
<dbReference type="OrthoDB" id="544298at2759"/>
<accession>A0A1Y1ZN11</accession>
<comment type="caution">
    <text evidence="1">The sequence shown here is derived from an EMBL/GenBank/DDBJ whole genome shotgun (WGS) entry which is preliminary data.</text>
</comment>
<dbReference type="InterPro" id="IPR013869">
    <property type="entry name" value="DUF1757"/>
</dbReference>